<reference evidence="2 3" key="1">
    <citation type="journal article" date="2016" name="BMC Genomics">
        <title>Combined genomic and structural analyses of a cultured magnetotactic bacterium reveals its niche adaptation to a dynamic environment.</title>
        <authorList>
            <person name="Araujo A.C."/>
            <person name="Morillo V."/>
            <person name="Cypriano J."/>
            <person name="Teixeira L.C."/>
            <person name="Leao P."/>
            <person name="Lyra S."/>
            <person name="Almeida L.G."/>
            <person name="Bazylinski D.A."/>
            <person name="Vasconcellos A.T."/>
            <person name="Abreu F."/>
            <person name="Lins U."/>
        </authorList>
    </citation>
    <scope>NUCLEOTIDE SEQUENCE [LARGE SCALE GENOMIC DNA]</scope>
    <source>
        <strain evidence="2 3">IT-1</strain>
    </source>
</reference>
<dbReference type="InterPro" id="IPR031617">
    <property type="entry name" value="PelG"/>
</dbReference>
<feature type="transmembrane region" description="Helical" evidence="1">
    <location>
        <begin position="364"/>
        <end position="388"/>
    </location>
</feature>
<dbReference type="Proteomes" id="UP000194003">
    <property type="component" value="Unassembled WGS sequence"/>
</dbReference>
<dbReference type="Pfam" id="PF16933">
    <property type="entry name" value="PelG"/>
    <property type="match status" value="1"/>
</dbReference>
<feature type="transmembrane region" description="Helical" evidence="1">
    <location>
        <begin position="21"/>
        <end position="53"/>
    </location>
</feature>
<feature type="transmembrane region" description="Helical" evidence="1">
    <location>
        <begin position="187"/>
        <end position="209"/>
    </location>
</feature>
<accession>A0A1Y2K8C2</accession>
<dbReference type="EMBL" id="LVJN01000018">
    <property type="protein sequence ID" value="OSM04916.1"/>
    <property type="molecule type" value="Genomic_DNA"/>
</dbReference>
<protein>
    <recommendedName>
        <fullName evidence="4">Transmembrane protein</fullName>
    </recommendedName>
</protein>
<feature type="transmembrane region" description="Helical" evidence="1">
    <location>
        <begin position="162"/>
        <end position="181"/>
    </location>
</feature>
<name>A0A1Y2K8C2_9PROT</name>
<feature type="transmembrane region" description="Helical" evidence="1">
    <location>
        <begin position="103"/>
        <end position="124"/>
    </location>
</feature>
<sequence>MAGIGFNLRKLTDRDDFLGGLMAYGYSALISSGPWIFTIVALTGTLFFGSFFVDFNKQAAFRIIIIYNFAFSLLLSGPVVMICTRWLADQIYKKDVTGVPGMLIAALGLLFITNMFLVIPFYLFATDLDLVVRFMAIANYFLITGIWLVGVFLTALKDYHPIIRAFAFGMAIGLGCVLMLAGKFGVAGMLAGFNFGLAYILFALLARILAEYPYPARRPFAFMRYFKRYWELALGGFVANMAAWIDKFIMWFSPHREVVAGNMIHFPNYDGAMFLAYLTIIPSMAAFVVTIETSFFERYVRFYQDISEHAPRSRIMRNHQSLLDTVQEQGRNFLILQGAFTLMVISMAPTIFEWLGINYLQMGIFRLGVLGAFFHVMSLFLFITLSYFDFRKPTLYLQLTFLVSNCVFTLISMNYGYQFYGYGYFLATVVTFLATFFTTIYLINELPYQTFVKQNASVSSAPE</sequence>
<feature type="transmembrane region" description="Helical" evidence="1">
    <location>
        <begin position="333"/>
        <end position="352"/>
    </location>
</feature>
<keyword evidence="1" id="KW-0472">Membrane</keyword>
<keyword evidence="1" id="KW-0812">Transmembrane</keyword>
<feature type="transmembrane region" description="Helical" evidence="1">
    <location>
        <begin position="130"/>
        <end position="155"/>
    </location>
</feature>
<comment type="caution">
    <text evidence="2">The sequence shown here is derived from an EMBL/GenBank/DDBJ whole genome shotgun (WGS) entry which is preliminary data.</text>
</comment>
<gene>
    <name evidence="2" type="ORF">MAIT1_03023</name>
</gene>
<feature type="transmembrane region" description="Helical" evidence="1">
    <location>
        <begin position="59"/>
        <end position="82"/>
    </location>
</feature>
<dbReference type="OrthoDB" id="37830at2"/>
<dbReference type="RefSeq" id="WP_085441563.1">
    <property type="nucleotide sequence ID" value="NZ_LVJN01000018.1"/>
</dbReference>
<dbReference type="AlphaFoldDB" id="A0A1Y2K8C2"/>
<feature type="transmembrane region" description="Helical" evidence="1">
    <location>
        <begin position="395"/>
        <end position="416"/>
    </location>
</feature>
<feature type="transmembrane region" description="Helical" evidence="1">
    <location>
        <begin position="272"/>
        <end position="291"/>
    </location>
</feature>
<evidence type="ECO:0008006" key="4">
    <source>
        <dbReference type="Google" id="ProtNLM"/>
    </source>
</evidence>
<keyword evidence="3" id="KW-1185">Reference proteome</keyword>
<evidence type="ECO:0000313" key="2">
    <source>
        <dbReference type="EMBL" id="OSM04916.1"/>
    </source>
</evidence>
<evidence type="ECO:0000313" key="3">
    <source>
        <dbReference type="Proteomes" id="UP000194003"/>
    </source>
</evidence>
<proteinExistence type="predicted"/>
<evidence type="ECO:0000256" key="1">
    <source>
        <dbReference type="SAM" id="Phobius"/>
    </source>
</evidence>
<feature type="transmembrane region" description="Helical" evidence="1">
    <location>
        <begin position="422"/>
        <end position="443"/>
    </location>
</feature>
<dbReference type="STRING" id="1434232.MAIT1_03023"/>
<feature type="transmembrane region" description="Helical" evidence="1">
    <location>
        <begin position="229"/>
        <end position="252"/>
    </location>
</feature>
<organism evidence="2 3">
    <name type="scientific">Magnetofaba australis IT-1</name>
    <dbReference type="NCBI Taxonomy" id="1434232"/>
    <lineage>
        <taxon>Bacteria</taxon>
        <taxon>Pseudomonadati</taxon>
        <taxon>Pseudomonadota</taxon>
        <taxon>Magnetococcia</taxon>
        <taxon>Magnetococcales</taxon>
        <taxon>Magnetococcaceae</taxon>
        <taxon>Magnetofaba</taxon>
    </lineage>
</organism>
<keyword evidence="1" id="KW-1133">Transmembrane helix</keyword>